<evidence type="ECO:0000313" key="15">
    <source>
        <dbReference type="EMBL" id="KAG9493913.1"/>
    </source>
</evidence>
<evidence type="ECO:0000256" key="9">
    <source>
        <dbReference type="PROSITE-ProRule" id="PRU00076"/>
    </source>
</evidence>
<dbReference type="PANTHER" id="PTHR13802">
    <property type="entry name" value="MUCIN 4-RELATED"/>
    <property type="match status" value="1"/>
</dbReference>
<feature type="domain" description="EGF-like" evidence="11">
    <location>
        <begin position="2132"/>
        <end position="2170"/>
    </location>
</feature>
<dbReference type="PROSITE" id="PS01187">
    <property type="entry name" value="EGF_CA"/>
    <property type="match status" value="1"/>
</dbReference>
<dbReference type="Pfam" id="PF06119">
    <property type="entry name" value="NIDO"/>
    <property type="match status" value="1"/>
</dbReference>
<evidence type="ECO:0000256" key="5">
    <source>
        <dbReference type="ARBA" id="ARBA00022737"/>
    </source>
</evidence>
<dbReference type="SMART" id="SM00179">
    <property type="entry name" value="EGF_CA"/>
    <property type="match status" value="3"/>
</dbReference>
<feature type="region of interest" description="Disordered" evidence="10">
    <location>
        <begin position="892"/>
        <end position="912"/>
    </location>
</feature>
<feature type="region of interest" description="Disordered" evidence="10">
    <location>
        <begin position="707"/>
        <end position="728"/>
    </location>
</feature>
<dbReference type="GO" id="GO:0007160">
    <property type="term" value="P:cell-matrix adhesion"/>
    <property type="evidence" value="ECO:0007669"/>
    <property type="project" value="InterPro"/>
</dbReference>
<keyword evidence="5" id="KW-0677">Repeat</keyword>
<feature type="compositionally biased region" description="Basic and acidic residues" evidence="10">
    <location>
        <begin position="944"/>
        <end position="953"/>
    </location>
</feature>
<evidence type="ECO:0000259" key="12">
    <source>
        <dbReference type="PROSITE" id="PS50856"/>
    </source>
</evidence>
<dbReference type="PROSITE" id="PS51233">
    <property type="entry name" value="VWFD"/>
    <property type="match status" value="1"/>
</dbReference>
<feature type="region of interest" description="Disordered" evidence="10">
    <location>
        <begin position="94"/>
        <end position="143"/>
    </location>
</feature>
<feature type="domain" description="AMOP" evidence="12">
    <location>
        <begin position="1494"/>
        <end position="1616"/>
    </location>
</feature>
<dbReference type="PROSITE" id="PS50026">
    <property type="entry name" value="EGF_3"/>
    <property type="match status" value="3"/>
</dbReference>
<dbReference type="InterPro" id="IPR056619">
    <property type="entry name" value="C8-3_MUC4"/>
</dbReference>
<dbReference type="Pfam" id="PF00094">
    <property type="entry name" value="VWD"/>
    <property type="match status" value="1"/>
</dbReference>
<dbReference type="InterPro" id="IPR001846">
    <property type="entry name" value="VWF_type-D"/>
</dbReference>
<feature type="compositionally biased region" description="Basic and acidic residues" evidence="10">
    <location>
        <begin position="284"/>
        <end position="300"/>
    </location>
</feature>
<evidence type="ECO:0000256" key="8">
    <source>
        <dbReference type="ARBA" id="ARBA00023157"/>
    </source>
</evidence>
<keyword evidence="6" id="KW-1133">Transmembrane helix</keyword>
<dbReference type="InterPro" id="IPR003886">
    <property type="entry name" value="NIDO_dom"/>
</dbReference>
<keyword evidence="3" id="KW-0812">Transmembrane</keyword>
<evidence type="ECO:0000313" key="16">
    <source>
        <dbReference type="Proteomes" id="UP000770717"/>
    </source>
</evidence>
<feature type="compositionally biased region" description="Basic and acidic residues" evidence="10">
    <location>
        <begin position="104"/>
        <end position="121"/>
    </location>
</feature>
<dbReference type="SMART" id="SM00216">
    <property type="entry name" value="VWD"/>
    <property type="match status" value="1"/>
</dbReference>
<comment type="subcellular location">
    <subcellularLocation>
        <location evidence="1">Membrane</location>
    </subcellularLocation>
</comment>
<dbReference type="InterPro" id="IPR024731">
    <property type="entry name" value="NELL2-like_EGF"/>
</dbReference>
<evidence type="ECO:0000259" key="11">
    <source>
        <dbReference type="PROSITE" id="PS50026"/>
    </source>
</evidence>
<evidence type="ECO:0000256" key="4">
    <source>
        <dbReference type="ARBA" id="ARBA00022729"/>
    </source>
</evidence>
<dbReference type="FunFam" id="2.10.25.10:FF:000038">
    <property type="entry name" value="Fibrillin 2"/>
    <property type="match status" value="2"/>
</dbReference>
<keyword evidence="2 9" id="KW-0245">EGF-like domain</keyword>
<evidence type="ECO:0000259" key="13">
    <source>
        <dbReference type="PROSITE" id="PS51220"/>
    </source>
</evidence>
<dbReference type="CDD" id="cd00054">
    <property type="entry name" value="EGF_CA"/>
    <property type="match status" value="3"/>
</dbReference>
<dbReference type="GO" id="GO:0005509">
    <property type="term" value="F:calcium ion binding"/>
    <property type="evidence" value="ECO:0007669"/>
    <property type="project" value="InterPro"/>
</dbReference>
<evidence type="ECO:0000256" key="7">
    <source>
        <dbReference type="ARBA" id="ARBA00023136"/>
    </source>
</evidence>
<organism evidence="15 16">
    <name type="scientific">Eleutherodactylus coqui</name>
    <name type="common">Puerto Rican coqui</name>
    <dbReference type="NCBI Taxonomy" id="57060"/>
    <lineage>
        <taxon>Eukaryota</taxon>
        <taxon>Metazoa</taxon>
        <taxon>Chordata</taxon>
        <taxon>Craniata</taxon>
        <taxon>Vertebrata</taxon>
        <taxon>Euteleostomi</taxon>
        <taxon>Amphibia</taxon>
        <taxon>Batrachia</taxon>
        <taxon>Anura</taxon>
        <taxon>Neobatrachia</taxon>
        <taxon>Hyloidea</taxon>
        <taxon>Eleutherodactylidae</taxon>
        <taxon>Eleutherodactylinae</taxon>
        <taxon>Eleutherodactylus</taxon>
        <taxon>Eleutherodactylus</taxon>
    </lineage>
</organism>
<accession>A0A8J6FSM8</accession>
<evidence type="ECO:0000259" key="14">
    <source>
        <dbReference type="PROSITE" id="PS51233"/>
    </source>
</evidence>
<name>A0A8J6FSM8_ELECQ</name>
<feature type="region of interest" description="Disordered" evidence="10">
    <location>
        <begin position="839"/>
        <end position="859"/>
    </location>
</feature>
<dbReference type="InterPro" id="IPR000742">
    <property type="entry name" value="EGF"/>
</dbReference>
<dbReference type="GO" id="GO:0005176">
    <property type="term" value="F:ErbB-2 class receptor binding"/>
    <property type="evidence" value="ECO:0007669"/>
    <property type="project" value="TreeGrafter"/>
</dbReference>
<dbReference type="InterPro" id="IPR000152">
    <property type="entry name" value="EGF-type_Asp/Asn_hydroxyl_site"/>
</dbReference>
<reference evidence="15" key="1">
    <citation type="thesis" date="2020" institute="ProQuest LLC" country="789 East Eisenhower Parkway, Ann Arbor, MI, USA">
        <title>Comparative Genomics and Chromosome Evolution.</title>
        <authorList>
            <person name="Mudd A.B."/>
        </authorList>
    </citation>
    <scope>NUCLEOTIDE SEQUENCE</scope>
    <source>
        <strain evidence="15">HN-11 Male</strain>
        <tissue evidence="15">Kidney and liver</tissue>
    </source>
</reference>
<dbReference type="InterPro" id="IPR018097">
    <property type="entry name" value="EGF_Ca-bd_CS"/>
</dbReference>
<gene>
    <name evidence="15" type="ORF">GDO78_001662</name>
</gene>
<comment type="caution">
    <text evidence="9">Lacks conserved residue(s) required for the propagation of feature annotation.</text>
</comment>
<feature type="compositionally biased region" description="Polar residues" evidence="10">
    <location>
        <begin position="892"/>
        <end position="901"/>
    </location>
</feature>
<dbReference type="Pfam" id="PF12947">
    <property type="entry name" value="EGF_3"/>
    <property type="match status" value="3"/>
</dbReference>
<evidence type="ECO:0000256" key="2">
    <source>
        <dbReference type="ARBA" id="ARBA00022536"/>
    </source>
</evidence>
<dbReference type="SMART" id="SM00181">
    <property type="entry name" value="EGF"/>
    <property type="match status" value="5"/>
</dbReference>
<evidence type="ECO:0008006" key="17">
    <source>
        <dbReference type="Google" id="ProtNLM"/>
    </source>
</evidence>
<keyword evidence="8" id="KW-1015">Disulfide bond</keyword>
<dbReference type="Proteomes" id="UP000770717">
    <property type="component" value="Unassembled WGS sequence"/>
</dbReference>
<feature type="compositionally biased region" description="Polar residues" evidence="10">
    <location>
        <begin position="122"/>
        <end position="143"/>
    </location>
</feature>
<dbReference type="PROSITE" id="PS50856">
    <property type="entry name" value="AMOP"/>
    <property type="match status" value="1"/>
</dbReference>
<dbReference type="PROSITE" id="PS51220">
    <property type="entry name" value="NIDO"/>
    <property type="match status" value="1"/>
</dbReference>
<evidence type="ECO:0000256" key="3">
    <source>
        <dbReference type="ARBA" id="ARBA00022692"/>
    </source>
</evidence>
<evidence type="ECO:0000256" key="6">
    <source>
        <dbReference type="ARBA" id="ARBA00022989"/>
    </source>
</evidence>
<dbReference type="InterPro" id="IPR051495">
    <property type="entry name" value="Epithelial_Barrier/Signaling"/>
</dbReference>
<evidence type="ECO:0000256" key="1">
    <source>
        <dbReference type="ARBA" id="ARBA00004370"/>
    </source>
</evidence>
<keyword evidence="7" id="KW-0472">Membrane</keyword>
<keyword evidence="4" id="KW-0732">Signal</keyword>
<feature type="domain" description="NIDO" evidence="13">
    <location>
        <begin position="1337"/>
        <end position="1493"/>
    </location>
</feature>
<feature type="domain" description="EGF-like" evidence="11">
    <location>
        <begin position="2054"/>
        <end position="2092"/>
    </location>
</feature>
<feature type="domain" description="EGF-like" evidence="11">
    <location>
        <begin position="2093"/>
        <end position="2131"/>
    </location>
</feature>
<proteinExistence type="predicted"/>
<dbReference type="SMART" id="SM00539">
    <property type="entry name" value="NIDO"/>
    <property type="match status" value="1"/>
</dbReference>
<feature type="compositionally biased region" description="Polar residues" evidence="10">
    <location>
        <begin position="1010"/>
        <end position="1028"/>
    </location>
</feature>
<dbReference type="InterPro" id="IPR001881">
    <property type="entry name" value="EGF-like_Ca-bd_dom"/>
</dbReference>
<feature type="domain" description="VWFD" evidence="14">
    <location>
        <begin position="1628"/>
        <end position="1824"/>
    </location>
</feature>
<dbReference type="GO" id="GO:0071944">
    <property type="term" value="C:cell periphery"/>
    <property type="evidence" value="ECO:0007669"/>
    <property type="project" value="UniProtKB-ARBA"/>
</dbReference>
<dbReference type="PANTHER" id="PTHR13802:SF52">
    <property type="entry name" value="MUCIN-4"/>
    <property type="match status" value="1"/>
</dbReference>
<feature type="region of interest" description="Disordered" evidence="10">
    <location>
        <begin position="551"/>
        <end position="579"/>
    </location>
</feature>
<dbReference type="OrthoDB" id="4405280at2759"/>
<feature type="region of interest" description="Disordered" evidence="10">
    <location>
        <begin position="272"/>
        <end position="305"/>
    </location>
</feature>
<comment type="caution">
    <text evidence="15">The sequence shown here is derived from an EMBL/GenBank/DDBJ whole genome shotgun (WGS) entry which is preliminary data.</text>
</comment>
<dbReference type="SUPFAM" id="SSF57196">
    <property type="entry name" value="EGF/Laminin"/>
    <property type="match status" value="3"/>
</dbReference>
<dbReference type="EMBL" id="WNTK01000001">
    <property type="protein sequence ID" value="KAG9493913.1"/>
    <property type="molecule type" value="Genomic_DNA"/>
</dbReference>
<feature type="compositionally biased region" description="Polar residues" evidence="10">
    <location>
        <begin position="959"/>
        <end position="976"/>
    </location>
</feature>
<protein>
    <recommendedName>
        <fullName evidence="17">Mucin-4</fullName>
    </recommendedName>
</protein>
<dbReference type="PROSITE" id="PS00010">
    <property type="entry name" value="ASX_HYDROXYL"/>
    <property type="match status" value="3"/>
</dbReference>
<feature type="region of interest" description="Disordered" evidence="10">
    <location>
        <begin position="944"/>
        <end position="976"/>
    </location>
</feature>
<dbReference type="InterPro" id="IPR005533">
    <property type="entry name" value="AMOP_dom"/>
</dbReference>
<dbReference type="Pfam" id="PF23263">
    <property type="entry name" value="C8-3_MUC4"/>
    <property type="match status" value="1"/>
</dbReference>
<feature type="region of interest" description="Disordered" evidence="10">
    <location>
        <begin position="1010"/>
        <end position="1034"/>
    </location>
</feature>
<keyword evidence="16" id="KW-1185">Reference proteome</keyword>
<evidence type="ECO:0000256" key="10">
    <source>
        <dbReference type="SAM" id="MobiDB-lite"/>
    </source>
</evidence>
<dbReference type="Gene3D" id="2.10.25.10">
    <property type="entry name" value="Laminin"/>
    <property type="match status" value="3"/>
</dbReference>
<sequence>MLNKTLNVTHSMKIFSNADDTRSKVTQLQTTISRRHNITQFEKISSKSPDVSYHGEILHTSPNVTYLELVGTRPYTLYPDKKTSTRTDIAYSEVTRKNTVGTNSEERAKNKDSSTTDKEMTNTHGMTSRNGPHFSLSENTSQIPDFTHTENSAYKWTYNLSRKTSKKSHSSNSAETVKAISTATDIPDFEETIIKHTDVPKEKSSRPDVPLLKETTRHSQVTPRISGYITQSERGSNKTPQITNLGVSVNINPGSTYSAGTRRSPDLIYLEKTSEKPLTTQSEDTSRHLDLTKQDDKSTSKTDSTLLQETSKHIDSLQAKEIESRPANVTGKYIVTSREITGSKRSEDMHLEGITNAPSTRLDVTYSENTVSKMTDLAHSGGRTSKSLDRFFSVGTTFKRPNVVKETSAWTKHANITNFQKTTKMPNLTQFQITSEMHDDAHSEETSRNNEDVTTVLVSTKSEAKFLVQPTTNRTNSTFADETSNAEEGTYLAGTSRPVATYSGETITESTDVPNLSSRPNVTLLGDIRSMQHDTQLRDTSREQQAAQLQITRVKSKDGTQSGITSNKTSRLPNTDVSLSANPMTTFSAWTTGRRLNVTFSEETSARSENVKNAEISLSMKSDGIYSRDITSQVPDFTYSDNTMSKSQDVTYSEKRISSRQDNLSSEGTTLKGQDITGTEQASEMKDVTNLEEVSKIPKVIQLQESASVRKDATQPEGSTRNQATTSEIMSTFTGITLLSSEDITYSDKKSKSPEVTHSKETINYSEGARHARANSDKAHQSVHNTLIKYTPSEYSNIAISEASTRPGTTNIEKTTTKGLHTTQLGETTTRMPQITQLQTASKRQNVTQSESTSSKSPHFTDLIASKSTWQDIIHSKVTIRRVTEATAITTKSDETTSNGQEAEYLEEASTISGETSNIPLSERIYVTNSTVTISSYGIFSEERRKTQEDTHPKGITHNKPNVTQSEETINGPSNVSLSKTSTITLPNVMYSVGAINKRQNVTYTNQASSQPTVTHLTGNTRRNNETNLGLADSPAMTSNPLKFVTSHESHISIHFTTLIPRLFSKETQPSITDSVITSNKMSASSSVHTEKSTSTTSYVNKTTSLPTLASIEKDFTSSVDSSGSSTFKVVSDLHPSTAIHTAFQTSKPLHTLSVSPMKQSSLSNYISIPVYPSETSNVSYEILTTPQHSSTYNEISTKTWTEAHISVSTTAEDTVSTVSTHNTIYPNDNSSSYGIPPRSTTLNSAPVSSTSGRAVPLFAYGDSAGDITYVLRRIDFNSPLFQPVMGFPFGNQLRSFLYYTDNGQIIFPLSKSSIFSYPNPPANGFTADYNVATIAVFWDDADFSKNVGTTYYKEYIKCSSGNESFITEVEEMISRYMNTSYTAQWTLKITWDKVLAYPAKDDDSQTNTYQAVLTTDGFVSYILMLYKDGGMNWDVSNHLTEVVIGYSSGISNNFFKNDDIMRRPAYEKYRPSNYVGYNSDMTGLWLYTLNSNAVNNSRMKCLDWYATQPSASQWNASLLSCPCLYQQGCADFRYRTTKAVLAQSPAVRMLRPTFPSNFGAGIRCLYNLKNNFLEGFQERTWTFAPVVPDEEVLSQEWCCNEVDDPQFCEMYREKRPSVNCWDYTPLSSGWMFGDSHITTLDGLNYTFNGFGDFMLLNASDTGISVILQGRTIQTGTAMATNFQAFVVQYISNTTNVKVEWYLSKGVINTYINGHAVNFSYSADINAKINNSNPGVFLLNDGSITATFEGLLSVSVSAYAKILNAIVILPSQFLNKTMGLLGVWNWYMSDDLMRPDGSYISIKSREEDIFNYGKSWEVTQDSLFTINQSRPIPSNFTPVFFNELISTNMGKYLDVSSACANNKECIYDALSSGSETIGLQALKMFTDFQSLNITLNLMPPKIIGASNIRAFLMESVQKLYKAHGAGTTFTAYTSMHLNVTETGLVTWAPSSPHDFTFQLEAIDSYNVSSFFFIKFIVCSCRVSSECDYKQITRINSSSLYVANCNCIDNYTGIFCQQHINPCTQGCYNNVSCDPLKGCGPCPAGLSGDGLHCSDFDECSQTPCSPNAVCTNTLKGYNCTCKQGFTGNGTHCEDRNKCLTNPCSPNATCTNTKSGYLCSCNKGFLGDGLHCDDVNECLNNPCSSNAYCSNTLGSFVCSCNAGYTGNGYKCTISCGPCDPDYCGNGQPCRRDGSTCAQKCSCHPMFSDDRCLEAGNTYIPEAAENTPQRTLHLRMSSRVNLTAEEANHTVAEFMRWLPVNRFVNISHFRI</sequence>
<dbReference type="GO" id="GO:0016020">
    <property type="term" value="C:membrane"/>
    <property type="evidence" value="ECO:0007669"/>
    <property type="project" value="UniProtKB-SubCell"/>
</dbReference>
<feature type="compositionally biased region" description="Polar residues" evidence="10">
    <location>
        <begin position="839"/>
        <end position="858"/>
    </location>
</feature>
<dbReference type="PROSITE" id="PS01186">
    <property type="entry name" value="EGF_2"/>
    <property type="match status" value="3"/>
</dbReference>
<feature type="compositionally biased region" description="Polar residues" evidence="10">
    <location>
        <begin position="716"/>
        <end position="728"/>
    </location>
</feature>
<dbReference type="SMART" id="SM00723">
    <property type="entry name" value="AMOP"/>
    <property type="match status" value="1"/>
</dbReference>